<gene>
    <name evidence="2" type="ORF">KJI95_06790</name>
</gene>
<evidence type="ECO:0000313" key="2">
    <source>
        <dbReference type="EMBL" id="MBT1444231.1"/>
    </source>
</evidence>
<reference evidence="2 3" key="1">
    <citation type="submission" date="2021-05" db="EMBL/GenBank/DDBJ databases">
        <title>Shewanella sp. JM162201.</title>
        <authorList>
            <person name="Xu S."/>
            <person name="Li A."/>
        </authorList>
    </citation>
    <scope>NUCLEOTIDE SEQUENCE [LARGE SCALE GENOMIC DNA]</scope>
    <source>
        <strain evidence="2 3">JM162201</strain>
    </source>
</reference>
<feature type="chain" id="PRO_5046112689" description="PBP domain-containing protein" evidence="1">
    <location>
        <begin position="20"/>
        <end position="131"/>
    </location>
</feature>
<sequence length="131" mass="14934">MRRATTWMWLIMASCSAEAAIISFDSVDTEALSVPELRLIFSRQKLFWPDGTPIRVFVLPPDSAFHKRFCTETLELLPYVLQRNWDRQVSSGTADRPQIVSTIAEMEVKVRETPGAIGYLPDEVAARDEFK</sequence>
<name>A0ABS5V178_9GAMM</name>
<dbReference type="EMBL" id="JAHEPS010000002">
    <property type="protein sequence ID" value="MBT1444231.1"/>
    <property type="molecule type" value="Genomic_DNA"/>
</dbReference>
<comment type="caution">
    <text evidence="2">The sequence shown here is derived from an EMBL/GenBank/DDBJ whole genome shotgun (WGS) entry which is preliminary data.</text>
</comment>
<proteinExistence type="predicted"/>
<dbReference type="Proteomes" id="UP001195903">
    <property type="component" value="Unassembled WGS sequence"/>
</dbReference>
<keyword evidence="1" id="KW-0732">Signal</keyword>
<dbReference type="Gene3D" id="3.40.190.10">
    <property type="entry name" value="Periplasmic binding protein-like II"/>
    <property type="match status" value="1"/>
</dbReference>
<keyword evidence="3" id="KW-1185">Reference proteome</keyword>
<evidence type="ECO:0000256" key="1">
    <source>
        <dbReference type="SAM" id="SignalP"/>
    </source>
</evidence>
<organism evidence="2 3">
    <name type="scientific">Shewanella jiangmenensis</name>
    <dbReference type="NCBI Taxonomy" id="2837387"/>
    <lineage>
        <taxon>Bacteria</taxon>
        <taxon>Pseudomonadati</taxon>
        <taxon>Pseudomonadota</taxon>
        <taxon>Gammaproteobacteria</taxon>
        <taxon>Alteromonadales</taxon>
        <taxon>Shewanellaceae</taxon>
        <taxon>Shewanella</taxon>
    </lineage>
</organism>
<protein>
    <recommendedName>
        <fullName evidence="4">PBP domain-containing protein</fullName>
    </recommendedName>
</protein>
<evidence type="ECO:0008006" key="4">
    <source>
        <dbReference type="Google" id="ProtNLM"/>
    </source>
</evidence>
<dbReference type="PROSITE" id="PS51257">
    <property type="entry name" value="PROKAR_LIPOPROTEIN"/>
    <property type="match status" value="1"/>
</dbReference>
<accession>A0ABS5V178</accession>
<evidence type="ECO:0000313" key="3">
    <source>
        <dbReference type="Proteomes" id="UP001195903"/>
    </source>
</evidence>
<feature type="signal peptide" evidence="1">
    <location>
        <begin position="1"/>
        <end position="19"/>
    </location>
</feature>
<dbReference type="SUPFAM" id="SSF53850">
    <property type="entry name" value="Periplasmic binding protein-like II"/>
    <property type="match status" value="1"/>
</dbReference>